<proteinExistence type="predicted"/>
<dbReference type="Pfam" id="PF13976">
    <property type="entry name" value="gag_pre-integrs"/>
    <property type="match status" value="1"/>
</dbReference>
<dbReference type="InterPro" id="IPR036691">
    <property type="entry name" value="Endo/exonu/phosph_ase_sf"/>
</dbReference>
<dbReference type="GO" id="GO:0003676">
    <property type="term" value="F:nucleic acid binding"/>
    <property type="evidence" value="ECO:0007669"/>
    <property type="project" value="InterPro"/>
</dbReference>
<dbReference type="PANTHER" id="PTHR11439:SF455">
    <property type="entry name" value="RLK (RECEPTOR-LIKE PROTEIN KINASE) 8, PUTATIVE-RELATED"/>
    <property type="match status" value="1"/>
</dbReference>
<feature type="compositionally biased region" description="Low complexity" evidence="2">
    <location>
        <begin position="324"/>
        <end position="337"/>
    </location>
</feature>
<name>A0A2N9IN23_FAGSY</name>
<feature type="region of interest" description="Disordered" evidence="2">
    <location>
        <begin position="313"/>
        <end position="373"/>
    </location>
</feature>
<dbReference type="GO" id="GO:0015074">
    <property type="term" value="P:DNA integration"/>
    <property type="evidence" value="ECO:0007669"/>
    <property type="project" value="InterPro"/>
</dbReference>
<reference evidence="4" key="1">
    <citation type="submission" date="2018-02" db="EMBL/GenBank/DDBJ databases">
        <authorList>
            <person name="Cohen D.B."/>
            <person name="Kent A.D."/>
        </authorList>
    </citation>
    <scope>NUCLEOTIDE SEQUENCE</scope>
</reference>
<dbReference type="InterPro" id="IPR001584">
    <property type="entry name" value="Integrase_cat-core"/>
</dbReference>
<feature type="compositionally biased region" description="Polar residues" evidence="2">
    <location>
        <begin position="2227"/>
        <end position="2240"/>
    </location>
</feature>
<dbReference type="InterPro" id="IPR025724">
    <property type="entry name" value="GAG-pre-integrase_dom"/>
</dbReference>
<feature type="domain" description="Integrase catalytic" evidence="3">
    <location>
        <begin position="2470"/>
        <end position="2577"/>
    </location>
</feature>
<feature type="compositionally biased region" description="Polar residues" evidence="2">
    <location>
        <begin position="349"/>
        <end position="367"/>
    </location>
</feature>
<accession>A0A2N9IN23</accession>
<keyword evidence="1" id="KW-0064">Aspartyl protease</keyword>
<dbReference type="Pfam" id="PF25597">
    <property type="entry name" value="SH3_retrovirus"/>
    <property type="match status" value="1"/>
</dbReference>
<dbReference type="InterPro" id="IPR036397">
    <property type="entry name" value="RNaseH_sf"/>
</dbReference>
<keyword evidence="1" id="KW-0645">Protease</keyword>
<organism evidence="4">
    <name type="scientific">Fagus sylvatica</name>
    <name type="common">Beechnut</name>
    <dbReference type="NCBI Taxonomy" id="28930"/>
    <lineage>
        <taxon>Eukaryota</taxon>
        <taxon>Viridiplantae</taxon>
        <taxon>Streptophyta</taxon>
        <taxon>Embryophyta</taxon>
        <taxon>Tracheophyta</taxon>
        <taxon>Spermatophyta</taxon>
        <taxon>Magnoliopsida</taxon>
        <taxon>eudicotyledons</taxon>
        <taxon>Gunneridae</taxon>
        <taxon>Pentapetalae</taxon>
        <taxon>rosids</taxon>
        <taxon>fabids</taxon>
        <taxon>Fagales</taxon>
        <taxon>Fagaceae</taxon>
        <taxon>Fagus</taxon>
    </lineage>
</organism>
<dbReference type="Gene3D" id="3.30.420.10">
    <property type="entry name" value="Ribonuclease H-like superfamily/Ribonuclease H"/>
    <property type="match status" value="2"/>
</dbReference>
<dbReference type="SUPFAM" id="SSF56672">
    <property type="entry name" value="DNA/RNA polymerases"/>
    <property type="match status" value="2"/>
</dbReference>
<dbReference type="SUPFAM" id="SSF56219">
    <property type="entry name" value="DNase I-like"/>
    <property type="match status" value="1"/>
</dbReference>
<feature type="compositionally biased region" description="Low complexity" evidence="2">
    <location>
        <begin position="913"/>
        <end position="927"/>
    </location>
</feature>
<feature type="compositionally biased region" description="Basic and acidic residues" evidence="2">
    <location>
        <begin position="1955"/>
        <end position="1971"/>
    </location>
</feature>
<dbReference type="SUPFAM" id="SSF53098">
    <property type="entry name" value="Ribonuclease H-like"/>
    <property type="match status" value="2"/>
</dbReference>
<evidence type="ECO:0000256" key="2">
    <source>
        <dbReference type="SAM" id="MobiDB-lite"/>
    </source>
</evidence>
<dbReference type="Pfam" id="PF22936">
    <property type="entry name" value="Pol_BBD"/>
    <property type="match status" value="1"/>
</dbReference>
<sequence length="3337" mass="372950">MNKDDLSARLQSVNLTNEEEDHIIINVADRGSALKECLLSLLDRFLTQKPINLHAAKSEEDDTKLQSFISVIDKRYPTIMDPVANNSSPLSLLNNMSNLMSIKLDSVNYMIWKLQISAILDAYSMIEHLDGSTQQPRQFLVDETGTQSLNPDFLIWKKKDKALLTLIYSTLSSPVLAMVVGSTTSQEVWNRLEEKFTCTARANVLNLKLELQGIKKGNESISSYLQRIKSTRDKLSAVGVFVDNEELLHMVLKGLPKEFAPFASAIRTRDDTISFEKLSVLLQTEEQSVSESSDPFPNSALAMFVSNNQKPHTGFNGGFTGSQNYNRGRGGRNSYNRGRGGRSFASYPSYPNNQSQMPQSTNSQPAQFSPHGRSDRPTCQICWKVGHYAVDCYHRMDFAYQGKNPPTKLAAMASASNLQHTQGSETWLTDTGATDHITSNASSLTTSTPYQGSEQVTVGNGQSLPIQSIVHKLCLDNNCSCHFDAKELLIQDLPTGRLLFKGLSKDGVYPIHSSKFCSSASPKSAYLTSSSALKWQLWHSRLGHPSAKVLHQIFPSLSPCNSLDFNTASNHCKHCLAGKMHQLPFPISSNKVTKPFQLVHADLWGPAPSVSLNGFRFYLVLVDEFTKFTWVYLLKHKSDTFVTFKQFTALIQTQFQHSIQTFRTDCGGEFTSTEFNTFCANKGIIHQLSCPHTPQQNGVAERKHRHLIQCALALLSQSKLPISYWSYAVSTAAHLINKLPTPNLSNKSPWESLFHSKPTLSHLRAFGSQCFPLLTPYNKHKLQPKSVPCIFLGYPFTSKGYTCLDPSSHRIYTSRHVLFNETIFPGIHLSAQSISSPHLTAISSDIWLNTLHTSHCCAQNQDAVPTGLDSIPTLPPILHTDTSILPSPSLLPHSPNQSPTVPISVPSPDNSFTATAPATIPLATHPPKLTLLPNEPSTTTSAMPLSNEHSTTTSAMPLPNEHSPTTSAMPLPISQHPMQTRSKNGIYKPKLGYAAQVDYTLTEPSSYKAAALHPQWCTAMQDEFDALQKQGTWSLVAPPPNKNVVGCKWVYKLKHNSDGTIARYKARLVAKGFHQQQGVDFNDTFSPVIKPPTVRLILSLVVSHNWPLRQLDVKNAFLHGTLKEEVYMVQPQGYIDSTHPHHVCRLHKSIYGLKQAPRAWFESFTTQLLHLGFIASSADSSLFIYHHQQVIAYLLLYVDDIVLTSNSPSFLDHLILQLSKVFDLKDLGDLHYFLGLQVSRTSAALHVTQSKYASDLLIKHHMVDSKSAKTPCSPNTRLSLHEGDLLSDPHGYRSLVGALHYLTFTRPDISFAVHQVCQYMAAPTSTHLTAAKRVLRYIKGTLYHGIAFTPGPLSLSVFSDADWAGDPDDRRSTSGLLVYLGSNPITWSAKKQPTVSRSSTESEYRALATASAEVCWIRTLLKDLGIYLSHPPILWCDNVSALAIASNPVFHARTKHIEVDFHFIRERVLRKDLVVKFVSTTDQLADIFTKSLPTQRFLDLCRNLTIQIWGLPFDLIDSGVGETISRRIGNFVAADKRFEFTDSASFLRIRVEIPLDKPLRRAGYVLSLEGDRCNPVRTSDLPNGDTTAPVLPYGEWLRASLSNQPIFWRPSSGGVDQSPQSSTVNSVRVKEIPIPPSTPAVEVTQERSTAEIQIPANPRLSDTVIKPYVDITRLRDISKPGLNYTKSTVSNRENISPANLEDVIQLISTVVNEPRCALNPCQLIDLGYHGPILTWVNGRDGLENVQERLDRATATMNWLEKFHGTIVHNIPWSTSDHLPLLIEFGTTPKLPQTGKKPHRFEEKWVTKGKCEKIIREAEQVRRAVFQMPPSKSPSPDDNVVVAYELMHTMRTKRKGKLGYMAMKLDMSKAYDRVEWDFLKAAMLKTGFAKCWVDLVMECVSTPMYSVLLNGILHGYIHPSRGTLCGRYWWGQQRSERKIHWVNWTTLCQSKSKGGIGDKIHEKAPDPSSHDKDGKYTWPSVIVTSILEAYSLLEFIDGSQPCPKKFLRDEVGSFSLTVNSKYTKWMSRDKTLLTMLNARLSPSTLSMVVGQKSARGVWDTLEKRFTSVNRSNILNLKMDLHGLMKNNDPVDVFLQRVKESRDKLEAVDVHISYEEILHVVLKGLPTEFHSIRSAIRTRNDPISFDELRVLLSAEESSLKTNFNNSSNRGWGRNNNGRGRGDATMAKAVFKIRIFPLILLEILLSSRHPPAKLAALASGNNLLNSAPNQNTSVSPWHNQNTPPWAHQNPPWAQQNPSSWQPLSTNQAPSTTTWVSDTSATDHFTPDLTNLNNPMDYPGSDQVSIGNGTGLPITHIGHSQLKASSHIFNLRKILRVPCMKTNLLSVNKFCCDNACSFYFDANKFSIQDIFSGRTLYKGSSKDGLYPILGLSSSQRHSTPCHSSTPPNSAFLGTKGTKSVWHSRLGHPQDCVLHSVLNKQPWLSVNTAKFSSDCCTHCVQGKLHQFPFPSSSFTTTAPLELVHSDVWGPAPVTSINETRFYVSFVDHFTRFTWLFPIKHKSQVLATFQHFTTTMENILNTRIKVLRTDCGGEYTNSAFESFCSTRGILHQFSCPHTPQQNSPPPSLPPLSGSTPLSSSLPDVSAQTEPPSPLLHTTSSPHISCPVPSCSVPSGPILPPINSHPMQTRGKSGVSKRKLLLHTKTLNPLETEPPSYKVASKYPEWQSAMLDEYTALQRQQTWSLIPPPSNHNIVGCKWVYKIKRKPDGSVARYKARLVAKGYHQQAGLDYDETFNVSNAFLHRLLKEDVYMVQPQGFVDSSRPHHVCKLQKSLYGLKQAPRAWFEHFTSQLLVLGFTASTADPSLFIYLSGSTVIFLLVYVDDIIITGNSPSALSSLVQQLATSFELKDLGPLTYFLGLEVDYSATGFFVHQHKYASDLLQKYNMWDCKPCSTPCCTSVKLTKQIGTPLPDATTFRSLMGALQYLTFTRPDLAYIVNSLCQFMHAPTDIHLSAAKRVLRYIRGSLHLGLTFSPGSLQLHAYSDADWAGDPDTRRFTTGYIVFMGTNPLTWVSKKQSTVSRSSTEAEYRALASCAAEVSWLRMVLHDLGISLWSPPTLWCDNVSALALASNPVFHARTKHIEVDYHFIRDRVVRKDLQVRFINSGDQLADILTKGLALGPFSKLCGKLLFASRRISLRGHDKIHEKAPDPSSHDKDGNGRRALSGQPFCCMKLPPSLLFHLRLRQPLTDYYGSIPRAESFQFDQLSTYRLKDWITWKMLKAPTLNTQEGSGSSFGVQKMANVEDKDFFNLSSSVASVLTRPEFEQWAMVCWTIWNSRNRYVFEAVQDHPSKILESASKILHDYRDVCEHDANNRTRVPLGRVRD</sequence>
<dbReference type="Pfam" id="PF07727">
    <property type="entry name" value="RVT_2"/>
    <property type="match status" value="3"/>
</dbReference>
<dbReference type="CDD" id="cd09272">
    <property type="entry name" value="RNase_HI_RT_Ty1"/>
    <property type="match status" value="2"/>
</dbReference>
<gene>
    <name evidence="4" type="ORF">FSB_LOCUS53391</name>
</gene>
<feature type="compositionally biased region" description="Polar residues" evidence="2">
    <location>
        <begin position="935"/>
        <end position="955"/>
    </location>
</feature>
<dbReference type="InterPro" id="IPR013103">
    <property type="entry name" value="RVT_2"/>
</dbReference>
<evidence type="ECO:0000256" key="1">
    <source>
        <dbReference type="ARBA" id="ARBA00022750"/>
    </source>
</evidence>
<dbReference type="InterPro" id="IPR057670">
    <property type="entry name" value="SH3_retrovirus"/>
</dbReference>
<feature type="compositionally biased region" description="Polar residues" evidence="2">
    <location>
        <begin position="2248"/>
        <end position="2276"/>
    </location>
</feature>
<dbReference type="PROSITE" id="PS50994">
    <property type="entry name" value="INTEGRASE"/>
    <property type="match status" value="2"/>
</dbReference>
<dbReference type="Pfam" id="PF14223">
    <property type="entry name" value="Retrotran_gag_2"/>
    <property type="match status" value="2"/>
</dbReference>
<protein>
    <recommendedName>
        <fullName evidence="3">Integrase catalytic domain-containing protein</fullName>
    </recommendedName>
</protein>
<feature type="domain" description="Integrase catalytic" evidence="3">
    <location>
        <begin position="591"/>
        <end position="757"/>
    </location>
</feature>
<feature type="region of interest" description="Disordered" evidence="2">
    <location>
        <begin position="2225"/>
        <end position="2276"/>
    </location>
</feature>
<feature type="compositionally biased region" description="Low complexity" evidence="2">
    <location>
        <begin position="888"/>
        <end position="899"/>
    </location>
</feature>
<feature type="region of interest" description="Disordered" evidence="2">
    <location>
        <begin position="888"/>
        <end position="962"/>
    </location>
</feature>
<dbReference type="GO" id="GO:0004190">
    <property type="term" value="F:aspartic-type endopeptidase activity"/>
    <property type="evidence" value="ECO:0007669"/>
    <property type="project" value="UniProtKB-KW"/>
</dbReference>
<evidence type="ECO:0000313" key="4">
    <source>
        <dbReference type="EMBL" id="SPD25509.1"/>
    </source>
</evidence>
<dbReference type="InterPro" id="IPR054722">
    <property type="entry name" value="PolX-like_BBD"/>
</dbReference>
<dbReference type="InterPro" id="IPR043502">
    <property type="entry name" value="DNA/RNA_pol_sf"/>
</dbReference>
<feature type="compositionally biased region" description="Low complexity" evidence="2">
    <location>
        <begin position="2584"/>
        <end position="2596"/>
    </location>
</feature>
<dbReference type="EMBL" id="OIVN01006120">
    <property type="protein sequence ID" value="SPD25509.1"/>
    <property type="molecule type" value="Genomic_DNA"/>
</dbReference>
<dbReference type="PANTHER" id="PTHR11439">
    <property type="entry name" value="GAG-POL-RELATED RETROTRANSPOSON"/>
    <property type="match status" value="1"/>
</dbReference>
<dbReference type="Pfam" id="PF00665">
    <property type="entry name" value="rve"/>
    <property type="match status" value="2"/>
</dbReference>
<dbReference type="InterPro" id="IPR012337">
    <property type="entry name" value="RNaseH-like_sf"/>
</dbReference>
<evidence type="ECO:0000259" key="3">
    <source>
        <dbReference type="PROSITE" id="PS50994"/>
    </source>
</evidence>
<feature type="region of interest" description="Disordered" evidence="2">
    <location>
        <begin position="2569"/>
        <end position="2616"/>
    </location>
</feature>
<feature type="region of interest" description="Disordered" evidence="2">
    <location>
        <begin position="1951"/>
        <end position="1971"/>
    </location>
</feature>
<keyword evidence="1" id="KW-0378">Hydrolase</keyword>